<organism evidence="2 3">
    <name type="scientific">Malus domestica</name>
    <name type="common">Apple</name>
    <name type="synonym">Pyrus malus</name>
    <dbReference type="NCBI Taxonomy" id="3750"/>
    <lineage>
        <taxon>Eukaryota</taxon>
        <taxon>Viridiplantae</taxon>
        <taxon>Streptophyta</taxon>
        <taxon>Embryophyta</taxon>
        <taxon>Tracheophyta</taxon>
        <taxon>Spermatophyta</taxon>
        <taxon>Magnoliopsida</taxon>
        <taxon>eudicotyledons</taxon>
        <taxon>Gunneridae</taxon>
        <taxon>Pentapetalae</taxon>
        <taxon>rosids</taxon>
        <taxon>fabids</taxon>
        <taxon>Rosales</taxon>
        <taxon>Rosaceae</taxon>
        <taxon>Amygdaloideae</taxon>
        <taxon>Maleae</taxon>
        <taxon>Malus</taxon>
    </lineage>
</organism>
<comment type="caution">
    <text evidence="2">The sequence shown here is derived from an EMBL/GenBank/DDBJ whole genome shotgun (WGS) entry which is preliminary data.</text>
</comment>
<keyword evidence="1" id="KW-0472">Membrane</keyword>
<protein>
    <submittedName>
        <fullName evidence="2">Uncharacterized protein</fullName>
    </submittedName>
</protein>
<gene>
    <name evidence="2" type="ORF">DVH24_021577</name>
</gene>
<accession>A0A498JX59</accession>
<evidence type="ECO:0000313" key="2">
    <source>
        <dbReference type="EMBL" id="RXH99775.1"/>
    </source>
</evidence>
<keyword evidence="3" id="KW-1185">Reference proteome</keyword>
<proteinExistence type="predicted"/>
<sequence>MPISSTLLMFFTSALLTSHYLFVLKTTLKFDHFSRCANYPVQVWSNDGYHSFRFLTSSNNHTTQIQPLKELISDAKYRPYNWGKFMAHKKKAE</sequence>
<keyword evidence="1" id="KW-1133">Transmembrane helix</keyword>
<evidence type="ECO:0000313" key="3">
    <source>
        <dbReference type="Proteomes" id="UP000290289"/>
    </source>
</evidence>
<feature type="transmembrane region" description="Helical" evidence="1">
    <location>
        <begin position="6"/>
        <end position="24"/>
    </location>
</feature>
<keyword evidence="1" id="KW-0812">Transmembrane</keyword>
<dbReference type="EMBL" id="RDQH01000331">
    <property type="protein sequence ID" value="RXH99775.1"/>
    <property type="molecule type" value="Genomic_DNA"/>
</dbReference>
<name>A0A498JX59_MALDO</name>
<evidence type="ECO:0000256" key="1">
    <source>
        <dbReference type="SAM" id="Phobius"/>
    </source>
</evidence>
<dbReference type="AlphaFoldDB" id="A0A498JX59"/>
<reference evidence="2 3" key="1">
    <citation type="submission" date="2018-10" db="EMBL/GenBank/DDBJ databases">
        <title>A high-quality apple genome assembly.</title>
        <authorList>
            <person name="Hu J."/>
        </authorList>
    </citation>
    <scope>NUCLEOTIDE SEQUENCE [LARGE SCALE GENOMIC DNA]</scope>
    <source>
        <strain evidence="3">cv. HFTH1</strain>
        <tissue evidence="2">Young leaf</tissue>
    </source>
</reference>
<dbReference type="Proteomes" id="UP000290289">
    <property type="component" value="Chromosome 5"/>
</dbReference>